<dbReference type="InterPro" id="IPR000073">
    <property type="entry name" value="AB_hydrolase_1"/>
</dbReference>
<dbReference type="GO" id="GO:0016787">
    <property type="term" value="F:hydrolase activity"/>
    <property type="evidence" value="ECO:0007669"/>
    <property type="project" value="UniProtKB-KW"/>
</dbReference>
<dbReference type="RefSeq" id="WP_136425630.1">
    <property type="nucleotide sequence ID" value="NZ_SSSM01000001.1"/>
</dbReference>
<accession>A0A4S4FQK5</accession>
<evidence type="ECO:0000259" key="1">
    <source>
        <dbReference type="Pfam" id="PF12697"/>
    </source>
</evidence>
<proteinExistence type="predicted"/>
<dbReference type="PANTHER" id="PTHR43194:SF2">
    <property type="entry name" value="PEROXISOMAL MEMBRANE PROTEIN LPX1"/>
    <property type="match status" value="1"/>
</dbReference>
<gene>
    <name evidence="2" type="ORF">E6C64_00260</name>
</gene>
<dbReference type="PANTHER" id="PTHR43194">
    <property type="entry name" value="HYDROLASE ALPHA/BETA FOLD FAMILY"/>
    <property type="match status" value="1"/>
</dbReference>
<protein>
    <submittedName>
        <fullName evidence="2">Alpha/beta hydrolase</fullName>
    </submittedName>
</protein>
<comment type="caution">
    <text evidence="2">The sequence shown here is derived from an EMBL/GenBank/DDBJ whole genome shotgun (WGS) entry which is preliminary data.</text>
</comment>
<evidence type="ECO:0000313" key="3">
    <source>
        <dbReference type="Proteomes" id="UP000309133"/>
    </source>
</evidence>
<dbReference type="AlphaFoldDB" id="A0A4S4FQK5"/>
<dbReference type="OrthoDB" id="3810256at2"/>
<dbReference type="InterPro" id="IPR050228">
    <property type="entry name" value="Carboxylesterase_BioH"/>
</dbReference>
<evidence type="ECO:0000313" key="2">
    <source>
        <dbReference type="EMBL" id="THG32849.1"/>
    </source>
</evidence>
<dbReference type="InterPro" id="IPR029058">
    <property type="entry name" value="AB_hydrolase_fold"/>
</dbReference>
<organism evidence="2 3">
    <name type="scientific">Naasia lichenicola</name>
    <dbReference type="NCBI Taxonomy" id="2565933"/>
    <lineage>
        <taxon>Bacteria</taxon>
        <taxon>Bacillati</taxon>
        <taxon>Actinomycetota</taxon>
        <taxon>Actinomycetes</taxon>
        <taxon>Micrococcales</taxon>
        <taxon>Microbacteriaceae</taxon>
        <taxon>Naasia</taxon>
    </lineage>
</organism>
<dbReference type="Pfam" id="PF12697">
    <property type="entry name" value="Abhydrolase_6"/>
    <property type="match status" value="1"/>
</dbReference>
<name>A0A4S4FQK5_9MICO</name>
<dbReference type="SUPFAM" id="SSF53474">
    <property type="entry name" value="alpha/beta-Hydrolases"/>
    <property type="match status" value="1"/>
</dbReference>
<dbReference type="Proteomes" id="UP000309133">
    <property type="component" value="Unassembled WGS sequence"/>
</dbReference>
<reference evidence="2 3" key="1">
    <citation type="submission" date="2019-04" db="EMBL/GenBank/DDBJ databases">
        <authorList>
            <person name="Jiang L."/>
        </authorList>
    </citation>
    <scope>NUCLEOTIDE SEQUENCE [LARGE SCALE GENOMIC DNA]</scope>
    <source>
        <strain evidence="2 3">YIM 131853</strain>
    </source>
</reference>
<dbReference type="EMBL" id="SSSM01000001">
    <property type="protein sequence ID" value="THG32849.1"/>
    <property type="molecule type" value="Genomic_DNA"/>
</dbReference>
<keyword evidence="2" id="KW-0378">Hydrolase</keyword>
<feature type="domain" description="AB hydrolase-1" evidence="1">
    <location>
        <begin position="8"/>
        <end position="254"/>
    </location>
</feature>
<sequence>MTTAATPVIFIHGLWVHGSAWADWMARFEVAGYLPVAPGWPGDAETVGATRAHPEAVANVSVQQATDHFARIAREFSVPPIVVGHSFGGLIAQKLLEAGVVSAAVAIDPSGIKGVKALPIAQIRAVFPIISKKSNRTKGIALTRRQFRFAFGNKIARQEADSLFDKWSVPSTALPVFETASQKKDANSGTKINTAKQDRGPLLITGGQFDHTVPEVVTRQSYELYTGSAKTDYHRFDNRGHSLTMDHGWTEVADYVLGWLGRQSLGTVTGGATTRAEKI</sequence>
<dbReference type="Gene3D" id="3.40.50.1820">
    <property type="entry name" value="alpha/beta hydrolase"/>
    <property type="match status" value="1"/>
</dbReference>
<keyword evidence="3" id="KW-1185">Reference proteome</keyword>